<dbReference type="GO" id="GO:0005096">
    <property type="term" value="F:GTPase activator activity"/>
    <property type="evidence" value="ECO:0007669"/>
    <property type="project" value="UniProtKB-KW"/>
</dbReference>
<organism evidence="3 4">
    <name type="scientific">Anaeramoeba flamelloides</name>
    <dbReference type="NCBI Taxonomy" id="1746091"/>
    <lineage>
        <taxon>Eukaryota</taxon>
        <taxon>Metamonada</taxon>
        <taxon>Anaeramoebidae</taxon>
        <taxon>Anaeramoeba</taxon>
    </lineage>
</organism>
<comment type="caution">
    <text evidence="3">The sequence shown here is derived from an EMBL/GenBank/DDBJ whole genome shotgun (WGS) entry which is preliminary data.</text>
</comment>
<accession>A0AAV7YQN6</accession>
<evidence type="ECO:0000313" key="3">
    <source>
        <dbReference type="EMBL" id="KAJ3430270.1"/>
    </source>
</evidence>
<dbReference type="Pfam" id="PF00616">
    <property type="entry name" value="RasGAP"/>
    <property type="match status" value="1"/>
</dbReference>
<evidence type="ECO:0000313" key="4">
    <source>
        <dbReference type="Proteomes" id="UP001146793"/>
    </source>
</evidence>
<sequence length="356" mass="40681">MKGFSNTMLHDLLVSRNLSLVSAIIENFDTRIKTGQFQSGDKLAKALVNIFHSKNKGLRLIRWMIHSEIQNGKNSAKTLFRSRSISAKIIPIYGYIIGKDFLKQTLTSSIDMIGKVNSYLDTDVERVGEELAEKNSRALKMLANEFIGKIIFSIRDIPLPIRIIGRAMKKAARRVFPESSYAAINNFIFLRFLVPVITSPEAFGILNKNEKINLTFKRNLIMISKIVQNVGNQSDGFKGSLNCLDDFIKSSSIRILKFYQILTDLTTLNENENPELDNEKYPIQELVINNSLKILKKYLLNNFGDISELLLHSDSRKPYNAFIIDFIENLIEDEDDPEFDSFNSEEEILGNWLKNN</sequence>
<gene>
    <name evidence="3" type="ORF">M0812_23272</name>
</gene>
<dbReference type="SMART" id="SM00323">
    <property type="entry name" value="RasGAP"/>
    <property type="match status" value="1"/>
</dbReference>
<dbReference type="SUPFAM" id="SSF48350">
    <property type="entry name" value="GTPase activation domain, GAP"/>
    <property type="match status" value="1"/>
</dbReference>
<dbReference type="InterPro" id="IPR001936">
    <property type="entry name" value="RasGAP_dom"/>
</dbReference>
<protein>
    <submittedName>
        <fullName evidence="3">Ras gtpase-activating protein</fullName>
    </submittedName>
</protein>
<evidence type="ECO:0000256" key="1">
    <source>
        <dbReference type="ARBA" id="ARBA00022468"/>
    </source>
</evidence>
<feature type="domain" description="Ras-GAP" evidence="2">
    <location>
        <begin position="39"/>
        <end position="232"/>
    </location>
</feature>
<reference evidence="3" key="1">
    <citation type="submission" date="2022-08" db="EMBL/GenBank/DDBJ databases">
        <title>Novel sulphate-reducing endosymbionts in the free-living metamonad Anaeramoeba.</title>
        <authorList>
            <person name="Jerlstrom-Hultqvist J."/>
            <person name="Cepicka I."/>
            <person name="Gallot-Lavallee L."/>
            <person name="Salas-Leiva D."/>
            <person name="Curtis B.A."/>
            <person name="Zahonova K."/>
            <person name="Pipaliya S."/>
            <person name="Dacks J."/>
            <person name="Roger A.J."/>
        </authorList>
    </citation>
    <scope>NUCLEOTIDE SEQUENCE</scope>
    <source>
        <strain evidence="3">Busselton2</strain>
    </source>
</reference>
<name>A0AAV7YQN6_9EUKA</name>
<dbReference type="Proteomes" id="UP001146793">
    <property type="component" value="Unassembled WGS sequence"/>
</dbReference>
<dbReference type="AlphaFoldDB" id="A0AAV7YQN6"/>
<keyword evidence="1" id="KW-0343">GTPase activation</keyword>
<dbReference type="EMBL" id="JANTQA010000051">
    <property type="protein sequence ID" value="KAJ3430270.1"/>
    <property type="molecule type" value="Genomic_DNA"/>
</dbReference>
<dbReference type="Gene3D" id="1.10.506.10">
    <property type="entry name" value="GTPase Activation - p120gap, domain 1"/>
    <property type="match status" value="2"/>
</dbReference>
<dbReference type="PANTHER" id="PTHR10194:SF60">
    <property type="entry name" value="RAS GTPASE-ACTIVATING PROTEIN RASKOL"/>
    <property type="match status" value="1"/>
</dbReference>
<dbReference type="InterPro" id="IPR039360">
    <property type="entry name" value="Ras_GTPase"/>
</dbReference>
<dbReference type="PROSITE" id="PS50018">
    <property type="entry name" value="RAS_GTPASE_ACTIV_2"/>
    <property type="match status" value="1"/>
</dbReference>
<proteinExistence type="predicted"/>
<dbReference type="InterPro" id="IPR008936">
    <property type="entry name" value="Rho_GTPase_activation_prot"/>
</dbReference>
<evidence type="ECO:0000259" key="2">
    <source>
        <dbReference type="PROSITE" id="PS50018"/>
    </source>
</evidence>
<dbReference type="PANTHER" id="PTHR10194">
    <property type="entry name" value="RAS GTPASE-ACTIVATING PROTEINS"/>
    <property type="match status" value="1"/>
</dbReference>